<dbReference type="AlphaFoldDB" id="A0AAC9JQR8"/>
<dbReference type="KEGG" id="cdq:BOQ54_07245"/>
<accession>A0AAC9JQR8</accession>
<evidence type="ECO:0000256" key="1">
    <source>
        <dbReference type="SAM" id="MobiDB-lite"/>
    </source>
</evidence>
<proteinExistence type="predicted"/>
<evidence type="ECO:0000313" key="3">
    <source>
        <dbReference type="Proteomes" id="UP000182703"/>
    </source>
</evidence>
<dbReference type="Proteomes" id="UP000182703">
    <property type="component" value="Chromosome"/>
</dbReference>
<protein>
    <submittedName>
        <fullName evidence="2">Uncharacterized protein</fullName>
    </submittedName>
</protein>
<gene>
    <name evidence="2" type="ORF">BOQ54_07245</name>
</gene>
<sequence>MPLARCVQSQSPNTIEPPAGGTAPHSSLAHQVVEGEDGTHGSLQQDQSHPPIFAAYFCGNSMGERAFYL</sequence>
<evidence type="ECO:0000313" key="2">
    <source>
        <dbReference type="EMBL" id="APF37150.1"/>
    </source>
</evidence>
<organism evidence="2 3">
    <name type="scientific">Chelatococcus daeguensis</name>
    <dbReference type="NCBI Taxonomy" id="444444"/>
    <lineage>
        <taxon>Bacteria</taxon>
        <taxon>Pseudomonadati</taxon>
        <taxon>Pseudomonadota</taxon>
        <taxon>Alphaproteobacteria</taxon>
        <taxon>Hyphomicrobiales</taxon>
        <taxon>Chelatococcaceae</taxon>
        <taxon>Chelatococcus</taxon>
    </lineage>
</organism>
<feature type="region of interest" description="Disordered" evidence="1">
    <location>
        <begin position="1"/>
        <end position="47"/>
    </location>
</feature>
<name>A0AAC9JQR8_9HYPH</name>
<reference evidence="2 3" key="1">
    <citation type="submission" date="2016-11" db="EMBL/GenBank/DDBJ databases">
        <title>Complete genome sequence of the aerobically denitrifying bacterium Chelatococcus daeguensis TAD1.</title>
        <authorList>
            <person name="Yang Y."/>
            <person name="Huang S."/>
            <person name="Lin E."/>
        </authorList>
    </citation>
    <scope>NUCLEOTIDE SEQUENCE [LARGE SCALE GENOMIC DNA]</scope>
    <source>
        <strain evidence="2 3">TAD1</strain>
    </source>
</reference>
<dbReference type="EMBL" id="CP018095">
    <property type="protein sequence ID" value="APF37150.1"/>
    <property type="molecule type" value="Genomic_DNA"/>
</dbReference>
<keyword evidence="3" id="KW-1185">Reference proteome</keyword>